<dbReference type="Pfam" id="PF11871">
    <property type="entry name" value="DUF3391"/>
    <property type="match status" value="1"/>
</dbReference>
<dbReference type="EMBL" id="FRFG01000059">
    <property type="protein sequence ID" value="SHO58274.1"/>
    <property type="molecule type" value="Genomic_DNA"/>
</dbReference>
<dbReference type="InterPro" id="IPR006675">
    <property type="entry name" value="HDIG_dom"/>
</dbReference>
<feature type="domain" description="HD" evidence="1">
    <location>
        <begin position="172"/>
        <end position="295"/>
    </location>
</feature>
<dbReference type="AlphaFoldDB" id="A0A1M7Z097"/>
<dbReference type="CDD" id="cd00077">
    <property type="entry name" value="HDc"/>
    <property type="match status" value="1"/>
</dbReference>
<evidence type="ECO:0000313" key="3">
    <source>
        <dbReference type="EMBL" id="SHO58274.1"/>
    </source>
</evidence>
<proteinExistence type="predicted"/>
<name>A0A1M7Z097_9VIBR</name>
<evidence type="ECO:0000313" key="4">
    <source>
        <dbReference type="Proteomes" id="UP000184600"/>
    </source>
</evidence>
<dbReference type="SUPFAM" id="SSF109604">
    <property type="entry name" value="HD-domain/PDEase-like"/>
    <property type="match status" value="1"/>
</dbReference>
<dbReference type="Pfam" id="PF13487">
    <property type="entry name" value="HD_5"/>
    <property type="match status" value="1"/>
</dbReference>
<dbReference type="STRING" id="1117707.VQ7734_04045"/>
<reference evidence="4" key="1">
    <citation type="submission" date="2016-12" db="EMBL/GenBank/DDBJ databases">
        <authorList>
            <person name="Rodrigo-Torres L."/>
            <person name="Arahal R.D."/>
            <person name="Lucena T."/>
        </authorList>
    </citation>
    <scope>NUCLEOTIDE SEQUENCE [LARGE SCALE GENOMIC DNA]</scope>
</reference>
<accession>A0A1M7Z097</accession>
<dbReference type="PANTHER" id="PTHR43155:SF2">
    <property type="entry name" value="CYCLIC DI-GMP PHOSPHODIESTERASE PA4108"/>
    <property type="match status" value="1"/>
</dbReference>
<dbReference type="PROSITE" id="PS51832">
    <property type="entry name" value="HD_GYP"/>
    <property type="match status" value="1"/>
</dbReference>
<dbReference type="RefSeq" id="WP_073585711.1">
    <property type="nucleotide sequence ID" value="NZ_AP024897.1"/>
</dbReference>
<dbReference type="EC" id="3.1.4.52" evidence="3"/>
<dbReference type="NCBIfam" id="TIGR00277">
    <property type="entry name" value="HDIG"/>
    <property type="match status" value="1"/>
</dbReference>
<feature type="domain" description="HD-GYP" evidence="2">
    <location>
        <begin position="150"/>
        <end position="346"/>
    </location>
</feature>
<dbReference type="InterPro" id="IPR021812">
    <property type="entry name" value="DUF3391"/>
</dbReference>
<dbReference type="Proteomes" id="UP000184600">
    <property type="component" value="Unassembled WGS sequence"/>
</dbReference>
<protein>
    <submittedName>
        <fullName evidence="3">Cyclic di-GMP phosphodiesterase response regulator RpfG</fullName>
        <ecNumber evidence="3">3.1.4.52</ecNumber>
    </submittedName>
</protein>
<dbReference type="InterPro" id="IPR003607">
    <property type="entry name" value="HD/PDEase_dom"/>
</dbReference>
<evidence type="ECO:0000259" key="2">
    <source>
        <dbReference type="PROSITE" id="PS51832"/>
    </source>
</evidence>
<organism evidence="3 4">
    <name type="scientific">Vibrio quintilis</name>
    <dbReference type="NCBI Taxonomy" id="1117707"/>
    <lineage>
        <taxon>Bacteria</taxon>
        <taxon>Pseudomonadati</taxon>
        <taxon>Pseudomonadota</taxon>
        <taxon>Gammaproteobacteria</taxon>
        <taxon>Vibrionales</taxon>
        <taxon>Vibrionaceae</taxon>
        <taxon>Vibrio</taxon>
    </lineage>
</organism>
<keyword evidence="4" id="KW-1185">Reference proteome</keyword>
<keyword evidence="3" id="KW-0378">Hydrolase</keyword>
<dbReference type="PROSITE" id="PS51831">
    <property type="entry name" value="HD"/>
    <property type="match status" value="1"/>
</dbReference>
<dbReference type="InterPro" id="IPR037522">
    <property type="entry name" value="HD_GYP_dom"/>
</dbReference>
<evidence type="ECO:0000259" key="1">
    <source>
        <dbReference type="PROSITE" id="PS51831"/>
    </source>
</evidence>
<dbReference type="OrthoDB" id="9764808at2"/>
<dbReference type="SMART" id="SM00471">
    <property type="entry name" value="HDc"/>
    <property type="match status" value="1"/>
</dbReference>
<dbReference type="InterPro" id="IPR006674">
    <property type="entry name" value="HD_domain"/>
</dbReference>
<dbReference type="GO" id="GO:0071111">
    <property type="term" value="F:cyclic-guanylate-specific phosphodiesterase activity"/>
    <property type="evidence" value="ECO:0007669"/>
    <property type="project" value="UniProtKB-EC"/>
</dbReference>
<dbReference type="PANTHER" id="PTHR43155">
    <property type="entry name" value="CYCLIC DI-GMP PHOSPHODIESTERASE PA4108-RELATED"/>
    <property type="match status" value="1"/>
</dbReference>
<sequence>MEDIKITIDQLQTGLYIRLPAKWHEHPFLLNSFKLKTQEQIEIIRHLGISHVFINPNKSDFDPYFSPLPADTATQQPEPDKKQLDETAQAMWEEKNKRIEKVKTYRRKALQCEKDFERSLSRTRAIMNKIRTQPQHAVTEASMLVEDIVEQLLSEEEVTLHFINSNSEFEDIYFHSLNVAVLSMMVGKAKGYSAEKIKLLALGSLFHDIGKVKVPSKIVRATRTLTEPEQNYLRQHTRYGIEIADTIENFPEEAKCIIAQHHEMIDGSGYPEGLSGNEIDELAQVVALTNAFDVLCHANTPKEKKIPYSALSYLYKQQSLFNQENLNLLIKYMGVYPPGSIVQLSNDLIGLVVSVHSNQLLYPSVLMYDASVPRSQAPIIDLSEKESLSIVTVLSPGKIPEEVLEYLNPRSRISYFFDKDE</sequence>
<gene>
    <name evidence="3" type="primary">rpfG_6</name>
    <name evidence="3" type="ORF">VQ7734_04045</name>
</gene>
<dbReference type="Gene3D" id="1.10.3210.10">
    <property type="entry name" value="Hypothetical protein af1432"/>
    <property type="match status" value="1"/>
</dbReference>